<dbReference type="InterPro" id="IPR049517">
    <property type="entry name" value="ACX-like_C"/>
</dbReference>
<evidence type="ECO:0000313" key="3">
    <source>
        <dbReference type="Proteomes" id="UP000282515"/>
    </source>
</evidence>
<dbReference type="Proteomes" id="UP000282515">
    <property type="component" value="Unassembled WGS sequence"/>
</dbReference>
<feature type="domain" description="Acetophenone carboxylase-like C-terminal" evidence="1">
    <location>
        <begin position="23"/>
        <end position="107"/>
    </location>
</feature>
<accession>A0A3L8P8M2</accession>
<comment type="caution">
    <text evidence="2">The sequence shown here is derived from an EMBL/GenBank/DDBJ whole genome shotgun (WGS) entry which is preliminary data.</text>
</comment>
<reference evidence="2 3" key="1">
    <citation type="submission" date="2018-10" db="EMBL/GenBank/DDBJ databases">
        <title>Aeromicrobium sp. 9W16Y-2 whole genome shotgun sequence.</title>
        <authorList>
            <person name="Li F."/>
        </authorList>
    </citation>
    <scope>NUCLEOTIDE SEQUENCE [LARGE SCALE GENOMIC DNA]</scope>
    <source>
        <strain evidence="2 3">9W16Y-2</strain>
    </source>
</reference>
<name>A0A3L8P8M2_9ACTN</name>
<sequence length="113" mass="12591">EHRALYGYDFRGNGEQQVEWVNLRVSGIGPIKRPEVRSEEVQENPEVVEASRRAVCFEPAAGYVDTPVYWRPDLAPGAQVAGPAIIEEFGSTVPLHPGFVARVDAYRNIIVTR</sequence>
<feature type="non-terminal residue" evidence="2">
    <location>
        <position position="1"/>
    </location>
</feature>
<dbReference type="EMBL" id="RDBF01000217">
    <property type="protein sequence ID" value="RLV51402.1"/>
    <property type="molecule type" value="Genomic_DNA"/>
</dbReference>
<gene>
    <name evidence="2" type="ORF">D9V41_17040</name>
</gene>
<evidence type="ECO:0000313" key="2">
    <source>
        <dbReference type="EMBL" id="RLV51402.1"/>
    </source>
</evidence>
<proteinExistence type="predicted"/>
<dbReference type="Pfam" id="PF19278">
    <property type="entry name" value="Hydant_A_C"/>
    <property type="match status" value="1"/>
</dbReference>
<organism evidence="2 3">
    <name type="scientific">Aeromicrobium phragmitis</name>
    <dbReference type="NCBI Taxonomy" id="2478914"/>
    <lineage>
        <taxon>Bacteria</taxon>
        <taxon>Bacillati</taxon>
        <taxon>Actinomycetota</taxon>
        <taxon>Actinomycetes</taxon>
        <taxon>Propionibacteriales</taxon>
        <taxon>Nocardioidaceae</taxon>
        <taxon>Aeromicrobium</taxon>
    </lineage>
</organism>
<keyword evidence="3" id="KW-1185">Reference proteome</keyword>
<evidence type="ECO:0000259" key="1">
    <source>
        <dbReference type="Pfam" id="PF19278"/>
    </source>
</evidence>
<dbReference type="AlphaFoldDB" id="A0A3L8P8M2"/>
<protein>
    <submittedName>
        <fullName evidence="2">Hydantoinase/oxoprolinase family protein</fullName>
    </submittedName>
</protein>
<feature type="non-terminal residue" evidence="2">
    <location>
        <position position="113"/>
    </location>
</feature>